<keyword evidence="3" id="KW-1133">Transmembrane helix</keyword>
<dbReference type="GO" id="GO:0006915">
    <property type="term" value="P:apoptotic process"/>
    <property type="evidence" value="ECO:0007669"/>
    <property type="project" value="InterPro"/>
</dbReference>
<dbReference type="GO" id="GO:0006955">
    <property type="term" value="P:immune response"/>
    <property type="evidence" value="ECO:0007669"/>
    <property type="project" value="InterPro"/>
</dbReference>
<comment type="caution">
    <text evidence="1">Lacks conserved residue(s) required for the propagation of feature annotation.</text>
</comment>
<dbReference type="PRINTS" id="PR01680">
    <property type="entry name" value="TNFACTORR6"/>
</dbReference>
<dbReference type="GO" id="GO:0004888">
    <property type="term" value="F:transmembrane signaling receptor activity"/>
    <property type="evidence" value="ECO:0007669"/>
    <property type="project" value="InterPro"/>
</dbReference>
<name>A0A8C5C7P4_GADMO</name>
<evidence type="ECO:0000256" key="4">
    <source>
        <dbReference type="SAM" id="SignalP"/>
    </source>
</evidence>
<dbReference type="OMA" id="PVCHEDQ"/>
<keyword evidence="1" id="KW-1015">Disulfide bond</keyword>
<dbReference type="GO" id="GO:0002720">
    <property type="term" value="P:positive regulation of cytokine production involved in immune response"/>
    <property type="evidence" value="ECO:0007669"/>
    <property type="project" value="TreeGrafter"/>
</dbReference>
<feature type="signal peptide" evidence="4">
    <location>
        <begin position="1"/>
        <end position="21"/>
    </location>
</feature>
<feature type="compositionally biased region" description="Polar residues" evidence="2">
    <location>
        <begin position="239"/>
        <end position="248"/>
    </location>
</feature>
<dbReference type="InterPro" id="IPR001368">
    <property type="entry name" value="TNFR/NGFR_Cys_rich_reg"/>
</dbReference>
<dbReference type="InterPro" id="IPR008063">
    <property type="entry name" value="Fas_rcpt"/>
</dbReference>
<feature type="repeat" description="TNFR-Cys" evidence="1">
    <location>
        <begin position="62"/>
        <end position="104"/>
    </location>
</feature>
<organism evidence="6 7">
    <name type="scientific">Gadus morhua</name>
    <name type="common">Atlantic cod</name>
    <dbReference type="NCBI Taxonomy" id="8049"/>
    <lineage>
        <taxon>Eukaryota</taxon>
        <taxon>Metazoa</taxon>
        <taxon>Chordata</taxon>
        <taxon>Craniata</taxon>
        <taxon>Vertebrata</taxon>
        <taxon>Euteleostomi</taxon>
        <taxon>Actinopterygii</taxon>
        <taxon>Neopterygii</taxon>
        <taxon>Teleostei</taxon>
        <taxon>Neoteleostei</taxon>
        <taxon>Acanthomorphata</taxon>
        <taxon>Zeiogadaria</taxon>
        <taxon>Gadariae</taxon>
        <taxon>Gadiformes</taxon>
        <taxon>Gadoidei</taxon>
        <taxon>Gadidae</taxon>
        <taxon>Gadus</taxon>
    </lineage>
</organism>
<dbReference type="GO" id="GO:0050830">
    <property type="term" value="P:defense response to Gram-positive bacterium"/>
    <property type="evidence" value="ECO:0007669"/>
    <property type="project" value="TreeGrafter"/>
</dbReference>
<dbReference type="GeneTree" id="ENSGT00950000183126"/>
<dbReference type="GO" id="GO:2000406">
    <property type="term" value="P:positive regulation of T cell migration"/>
    <property type="evidence" value="ECO:0007669"/>
    <property type="project" value="TreeGrafter"/>
</dbReference>
<dbReference type="Proteomes" id="UP000694546">
    <property type="component" value="Chromosome 5"/>
</dbReference>
<dbReference type="AlphaFoldDB" id="A0A8C5C7P4"/>
<reference evidence="6" key="2">
    <citation type="submission" date="2025-09" db="UniProtKB">
        <authorList>
            <consortium name="Ensembl"/>
        </authorList>
    </citation>
    <scope>IDENTIFICATION</scope>
</reference>
<proteinExistence type="predicted"/>
<evidence type="ECO:0000313" key="7">
    <source>
        <dbReference type="Proteomes" id="UP000694546"/>
    </source>
</evidence>
<evidence type="ECO:0000259" key="5">
    <source>
        <dbReference type="PROSITE" id="PS50050"/>
    </source>
</evidence>
<dbReference type="GO" id="GO:0007165">
    <property type="term" value="P:signal transduction"/>
    <property type="evidence" value="ECO:0007669"/>
    <property type="project" value="InterPro"/>
</dbReference>
<dbReference type="PANTHER" id="PTHR46838">
    <property type="entry name" value="TUMOR NECROSIS FACTOR RECEPTOR SUPERFAMILY MEMBER 14"/>
    <property type="match status" value="1"/>
</dbReference>
<keyword evidence="3" id="KW-0472">Membrane</keyword>
<dbReference type="Ensembl" id="ENSGMOT00000068553.1">
    <property type="protein sequence ID" value="ENSGMOP00000057208.1"/>
    <property type="gene ID" value="ENSGMOG00000029495.1"/>
</dbReference>
<evidence type="ECO:0000256" key="1">
    <source>
        <dbReference type="PROSITE-ProRule" id="PRU00206"/>
    </source>
</evidence>
<sequence>MEYKWKICLIFFVGFIGKAMAQPVCHEDQYEFEDRCCYACDPGSRVYKDCQASPYEQTSCGQCAKTTFHRGLNRHKHCTPCTRCDAERGLRLKRICTETSDALCATLDGYFCRDPLEGGCRAAQRHSVRCSAGHHIGQKGTADKDTECLKCIHGTFSNGTLTSCQPHTKCESLDLDQIQPGTDSTDSECGKHGSNVTPAMTRIIIIIIPIVVLVLFVVLVVFLSCLKRMNQAQKERSTFQHSAVQTQDVAPGEPNEEKNTMLQNLCCGIMYWVRKS</sequence>
<dbReference type="SUPFAM" id="SSF57586">
    <property type="entry name" value="TNF receptor-like"/>
    <property type="match status" value="2"/>
</dbReference>
<dbReference type="Gene3D" id="2.10.50.10">
    <property type="entry name" value="Tumor Necrosis Factor Receptor, subunit A, domain 2"/>
    <property type="match status" value="3"/>
</dbReference>
<dbReference type="GO" id="GO:0046642">
    <property type="term" value="P:negative regulation of alpha-beta T cell proliferation"/>
    <property type="evidence" value="ECO:0007669"/>
    <property type="project" value="TreeGrafter"/>
</dbReference>
<dbReference type="PANTHER" id="PTHR46838:SF1">
    <property type="entry name" value="TUMOR NECROSIS FACTOR RECEPTOR SUPERFAMILY MEMBER 14"/>
    <property type="match status" value="1"/>
</dbReference>
<keyword evidence="4" id="KW-0732">Signal</keyword>
<dbReference type="GO" id="GO:0050829">
    <property type="term" value="P:defense response to Gram-negative bacterium"/>
    <property type="evidence" value="ECO:0007669"/>
    <property type="project" value="TreeGrafter"/>
</dbReference>
<dbReference type="SMART" id="SM00208">
    <property type="entry name" value="TNFR"/>
    <property type="match status" value="4"/>
</dbReference>
<evidence type="ECO:0000256" key="2">
    <source>
        <dbReference type="SAM" id="MobiDB-lite"/>
    </source>
</evidence>
<protein>
    <recommendedName>
        <fullName evidence="5">TNFR-Cys domain-containing protein</fullName>
    </recommendedName>
</protein>
<feature type="chain" id="PRO_5045035411" description="TNFR-Cys domain-containing protein" evidence="4">
    <location>
        <begin position="22"/>
        <end position="276"/>
    </location>
</feature>
<evidence type="ECO:0000313" key="6">
    <source>
        <dbReference type="Ensembl" id="ENSGMOP00000057208.1"/>
    </source>
</evidence>
<dbReference type="PROSITE" id="PS50050">
    <property type="entry name" value="TNFR_NGFR_2"/>
    <property type="match status" value="1"/>
</dbReference>
<keyword evidence="7" id="KW-1185">Reference proteome</keyword>
<evidence type="ECO:0000256" key="3">
    <source>
        <dbReference type="SAM" id="Phobius"/>
    </source>
</evidence>
<feature type="disulfide bond" evidence="1">
    <location>
        <begin position="63"/>
        <end position="78"/>
    </location>
</feature>
<feature type="region of interest" description="Disordered" evidence="2">
    <location>
        <begin position="237"/>
        <end position="257"/>
    </location>
</feature>
<dbReference type="PROSITE" id="PS00652">
    <property type="entry name" value="TNFR_NGFR_1"/>
    <property type="match status" value="2"/>
</dbReference>
<dbReference type="Pfam" id="PF00020">
    <property type="entry name" value="TNFR_c6"/>
    <property type="match status" value="2"/>
</dbReference>
<accession>A0A8C5C7P4</accession>
<keyword evidence="3" id="KW-0812">Transmembrane</keyword>
<feature type="domain" description="TNFR-Cys" evidence="5">
    <location>
        <begin position="62"/>
        <end position="104"/>
    </location>
</feature>
<reference evidence="6" key="1">
    <citation type="submission" date="2025-08" db="UniProtKB">
        <authorList>
            <consortium name="Ensembl"/>
        </authorList>
    </citation>
    <scope>IDENTIFICATION</scope>
</reference>
<dbReference type="GO" id="GO:0009897">
    <property type="term" value="C:external side of plasma membrane"/>
    <property type="evidence" value="ECO:0007669"/>
    <property type="project" value="TreeGrafter"/>
</dbReference>
<feature type="transmembrane region" description="Helical" evidence="3">
    <location>
        <begin position="203"/>
        <end position="226"/>
    </location>
</feature>